<comment type="caution">
    <text evidence="1">The sequence shown here is derived from an EMBL/GenBank/DDBJ whole genome shotgun (WGS) entry which is preliminary data.</text>
</comment>
<dbReference type="EMBL" id="SNRW01009187">
    <property type="protein sequence ID" value="KAA6378380.1"/>
    <property type="molecule type" value="Genomic_DNA"/>
</dbReference>
<evidence type="ECO:0000313" key="2">
    <source>
        <dbReference type="Proteomes" id="UP000324800"/>
    </source>
</evidence>
<proteinExistence type="predicted"/>
<reference evidence="1 2" key="1">
    <citation type="submission" date="2019-03" db="EMBL/GenBank/DDBJ databases">
        <title>Single cell metagenomics reveals metabolic interactions within the superorganism composed of flagellate Streblomastix strix and complex community of Bacteroidetes bacteria on its surface.</title>
        <authorList>
            <person name="Treitli S.C."/>
            <person name="Kolisko M."/>
            <person name="Husnik F."/>
            <person name="Keeling P."/>
            <person name="Hampl V."/>
        </authorList>
    </citation>
    <scope>NUCLEOTIDE SEQUENCE [LARGE SCALE GENOMIC DNA]</scope>
    <source>
        <strain evidence="1">ST1C</strain>
    </source>
</reference>
<gene>
    <name evidence="1" type="ORF">EZS28_026093</name>
</gene>
<sequence>MTLGTGQKINANKTFDNACRFVSSIDGISTVTGSSFVKSGADDTVILLGAGGTKPISEFVCAPTELSNYYNKSEPYSRTETDNKYVRLEGSVQQTITGRLKYVSLFDGTYDETSDPVANTYLTMSAFDARLTNYVNTVNDQSINVTKTFDANVNATGFVKTDKDDTSVLLAGGGDRLLSAFGGVQVEDITNLIVDLHSNITFNYLRLVRIRNFYHLMMDFQPKTQINIATNSYVCTIGSFSNTITPPTSANEVYLISIISKQTTLIGGLTTRQIRINTDSSTPCDKALLDAAGLLEFPEYNAYIHEREPKPIDQVKDNDDKLLIQPILPELITHPISVAAEIITIPLNALTQPLHLYNINDGGIKFYKLRNIVVHNIVLYLREDFMGFVFSSFPVEQWPFCKHVLELGDDVGHIQNVKGYISEKGFYLDVSIESVDQVTSIKGNTHIAIADVYYTDYESLKRATNDVNGDGKINIVDDWHVNSIIDGMKSMSWVQDVMQKQTEAIGDGVQPYDPSIPILTYSLDYLNSSGQRHLIPPLQV</sequence>
<dbReference type="Proteomes" id="UP000324800">
    <property type="component" value="Unassembled WGS sequence"/>
</dbReference>
<protein>
    <submittedName>
        <fullName evidence="1">Uncharacterized protein</fullName>
    </submittedName>
</protein>
<organism evidence="1 2">
    <name type="scientific">Streblomastix strix</name>
    <dbReference type="NCBI Taxonomy" id="222440"/>
    <lineage>
        <taxon>Eukaryota</taxon>
        <taxon>Metamonada</taxon>
        <taxon>Preaxostyla</taxon>
        <taxon>Oxymonadida</taxon>
        <taxon>Streblomastigidae</taxon>
        <taxon>Streblomastix</taxon>
    </lineage>
</organism>
<accession>A0A5J4V7L2</accession>
<dbReference type="AlphaFoldDB" id="A0A5J4V7L2"/>
<evidence type="ECO:0000313" key="1">
    <source>
        <dbReference type="EMBL" id="KAA6378380.1"/>
    </source>
</evidence>
<name>A0A5J4V7L2_9EUKA</name>